<evidence type="ECO:0000313" key="2">
    <source>
        <dbReference type="Proteomes" id="UP000063789"/>
    </source>
</evidence>
<dbReference type="EMBL" id="CP011853">
    <property type="protein sequence ID" value="ALG84706.1"/>
    <property type="molecule type" value="Genomic_DNA"/>
</dbReference>
<dbReference type="Proteomes" id="UP000063789">
    <property type="component" value="Chromosome"/>
</dbReference>
<keyword evidence="2" id="KW-1185">Reference proteome</keyword>
<reference evidence="2" key="1">
    <citation type="submission" date="2015-06" db="EMBL/GenBank/DDBJ databases">
        <title>Complete genome sequence and metabolic analysis of phthalate degradation pathway in Gordonia sp. QH-11.</title>
        <authorList>
            <person name="Jin D."/>
            <person name="Kong X."/>
            <person name="Bai Z."/>
        </authorList>
    </citation>
    <scope>NUCLEOTIDE SEQUENCE [LARGE SCALE GENOMIC DNA]</scope>
    <source>
        <strain evidence="2">QH-11</strain>
    </source>
</reference>
<dbReference type="OrthoDB" id="9916810at2"/>
<reference evidence="1 2" key="2">
    <citation type="journal article" date="2017" name="Int. J. Syst. Evol. Microbiol.">
        <title>Gordonia phthalatica sp. nov., a di-n-butyl phthalate-degrading bacterium isolated from activated sludge.</title>
        <authorList>
            <person name="Jin D."/>
            <person name="Kong X."/>
            <person name="Jia M."/>
            <person name="Yu X."/>
            <person name="Wang X."/>
            <person name="Zhuang X."/>
            <person name="Deng Y."/>
            <person name="Bai Z."/>
        </authorList>
    </citation>
    <scope>NUCLEOTIDE SEQUENCE [LARGE SCALE GENOMIC DNA]</scope>
    <source>
        <strain evidence="1 2">QH-11</strain>
    </source>
</reference>
<dbReference type="RefSeq" id="WP_062392702.1">
    <property type="nucleotide sequence ID" value="NZ_CP011853.1"/>
</dbReference>
<dbReference type="PATRIC" id="fig|1136941.3.peg.1958"/>
<sequence length="136" mass="13812">MATDASTLLGSPQRAAVRVLSKGSTAKILPLGSLGIAVAEASGRNATNSTPAFGRVGLLAVTADDIVLVSMVGAITLKPKDVVARVPRSRVRAMSVGGGVTSTRVAVLFADDTAWVVEVPKNTAKQARAVAAELGF</sequence>
<evidence type="ECO:0000313" key="1">
    <source>
        <dbReference type="EMBL" id="ALG84706.1"/>
    </source>
</evidence>
<organism evidence="1 2">
    <name type="scientific">Gordonia phthalatica</name>
    <dbReference type="NCBI Taxonomy" id="1136941"/>
    <lineage>
        <taxon>Bacteria</taxon>
        <taxon>Bacillati</taxon>
        <taxon>Actinomycetota</taxon>
        <taxon>Actinomycetes</taxon>
        <taxon>Mycobacteriales</taxon>
        <taxon>Gordoniaceae</taxon>
        <taxon>Gordonia</taxon>
    </lineage>
</organism>
<proteinExistence type="predicted"/>
<accession>A0A0N9NCC3</accession>
<protein>
    <submittedName>
        <fullName evidence="1">Uncharacterized protein</fullName>
    </submittedName>
</protein>
<name>A0A0N9NCC3_9ACTN</name>
<gene>
    <name evidence="1" type="ORF">ACH46_09640</name>
</gene>
<dbReference type="KEGG" id="goq:ACH46_09640"/>
<dbReference type="AlphaFoldDB" id="A0A0N9NCC3"/>